<comment type="caution">
    <text evidence="8">The sequence shown here is derived from an EMBL/GenBank/DDBJ whole genome shotgun (WGS) entry which is preliminary data.</text>
</comment>
<evidence type="ECO:0000256" key="3">
    <source>
        <dbReference type="ARBA" id="ARBA00022907"/>
    </source>
</evidence>
<dbReference type="SUPFAM" id="SSF50729">
    <property type="entry name" value="PH domain-like"/>
    <property type="match status" value="1"/>
</dbReference>
<feature type="domain" description="PID" evidence="7">
    <location>
        <begin position="46"/>
        <end position="186"/>
    </location>
</feature>
<feature type="compositionally biased region" description="Low complexity" evidence="6">
    <location>
        <begin position="420"/>
        <end position="435"/>
    </location>
</feature>
<gene>
    <name evidence="8" type="primary">GULP1_1</name>
    <name evidence="8" type="ORF">B7P43_G10472</name>
</gene>
<comment type="subcellular location">
    <subcellularLocation>
        <location evidence="1">Cytoplasm</location>
    </subcellularLocation>
</comment>
<evidence type="ECO:0000256" key="2">
    <source>
        <dbReference type="ARBA" id="ARBA00022490"/>
    </source>
</evidence>
<feature type="region of interest" description="Disordered" evidence="6">
    <location>
        <begin position="234"/>
        <end position="310"/>
    </location>
</feature>
<proteinExistence type="inferred from homology"/>
<protein>
    <submittedName>
        <fullName evidence="8">PTB domain-containing engulfment adapter protein 1</fullName>
    </submittedName>
</protein>
<dbReference type="PANTHER" id="PTHR11232:SF77">
    <property type="entry name" value="GULP PTB DOMAIN CONTAINING ENGULFMENT ADAPTOR 1"/>
    <property type="match status" value="1"/>
</dbReference>
<reference evidence="8 9" key="1">
    <citation type="submission" date="2017-12" db="EMBL/GenBank/DDBJ databases">
        <title>Hemimetabolous genomes reveal molecular basis of termite eusociality.</title>
        <authorList>
            <person name="Harrison M.C."/>
            <person name="Jongepier E."/>
            <person name="Robertson H.M."/>
            <person name="Arning N."/>
            <person name="Bitard-Feildel T."/>
            <person name="Chao H."/>
            <person name="Childers C.P."/>
            <person name="Dinh H."/>
            <person name="Doddapaneni H."/>
            <person name="Dugan S."/>
            <person name="Gowin J."/>
            <person name="Greiner C."/>
            <person name="Han Y."/>
            <person name="Hu H."/>
            <person name="Hughes D.S.T."/>
            <person name="Huylmans A.-K."/>
            <person name="Kemena C."/>
            <person name="Kremer L.P.M."/>
            <person name="Lee S.L."/>
            <person name="Lopez-Ezquerra A."/>
            <person name="Mallet L."/>
            <person name="Monroy-Kuhn J.M."/>
            <person name="Moser A."/>
            <person name="Murali S.C."/>
            <person name="Muzny D.M."/>
            <person name="Otani S."/>
            <person name="Piulachs M.-D."/>
            <person name="Poelchau M."/>
            <person name="Qu J."/>
            <person name="Schaub F."/>
            <person name="Wada-Katsumata A."/>
            <person name="Worley K.C."/>
            <person name="Xie Q."/>
            <person name="Ylla G."/>
            <person name="Poulsen M."/>
            <person name="Gibbs R.A."/>
            <person name="Schal C."/>
            <person name="Richards S."/>
            <person name="Belles X."/>
            <person name="Korb J."/>
            <person name="Bornberg-Bauer E."/>
        </authorList>
    </citation>
    <scope>NUCLEOTIDE SEQUENCE [LARGE SCALE GENOMIC DNA]</scope>
    <source>
        <tissue evidence="8">Whole body</tissue>
    </source>
</reference>
<keyword evidence="9" id="KW-1185">Reference proteome</keyword>
<name>A0A2J7QKZ5_9NEOP</name>
<dbReference type="SMART" id="SM00462">
    <property type="entry name" value="PTB"/>
    <property type="match status" value="1"/>
</dbReference>
<evidence type="ECO:0000313" key="9">
    <source>
        <dbReference type="Proteomes" id="UP000235965"/>
    </source>
</evidence>
<dbReference type="InterPro" id="IPR051133">
    <property type="entry name" value="Adapter_Engulfment-Domain"/>
</dbReference>
<dbReference type="GO" id="GO:0005737">
    <property type="term" value="C:cytoplasm"/>
    <property type="evidence" value="ECO:0007669"/>
    <property type="project" value="UniProtKB-SubCell"/>
</dbReference>
<feature type="compositionally biased region" description="Low complexity" evidence="6">
    <location>
        <begin position="12"/>
        <end position="22"/>
    </location>
</feature>
<comment type="similarity">
    <text evidence="4">Belongs to the ced-6 family.</text>
</comment>
<sequence length="508" mass="55483">MRNSTLLKWAQNNNNNNNNNNNKQTGKAGGNRNWIHPPDALQRGHIAYLVKFLGNTEVDQPKGIEVVKEGIRKLKFNQQLRKAEGNKTPKVELTISIDGVAIQEPKTKRIMHQYPLHRISYCADDKGEKRFFSFIAKEADSERHMCFVFVSDKLAEEITLTIGQAFDLAYRRFLETSGKDLEVQRRLMLLQQKVKRLESENSMLRQRLSDIAQIKGQSDVEEYMSRNGITDLLSIDSSSSSSGTTTSPSSNDSNYSSDNIHSGQNKENGNLLNLSTGSSNGISTPPFSASLAQPPPVPPRAFEVGSGSKPFGESDFIGDMLSSSAQPSVGTKLEGLLLDELEEDFNPRAYEQMPSNINSSGSVTLSSSNGSVSSPPLLAPPPKVPRDSSRRTHTHNNGTVAQNADPFKEDLFGSTPFNPASSSTLSSPSAASRAAMKQPVPSAVGVLSDPFGMGDFGNHDSGDPSQQELENAIGLLDKRLLEMKDGFSRGLSFGNEDFSLESLDPLRN</sequence>
<dbReference type="EMBL" id="NEVH01013255">
    <property type="protein sequence ID" value="PNF29250.1"/>
    <property type="molecule type" value="Genomic_DNA"/>
</dbReference>
<evidence type="ECO:0000259" key="7">
    <source>
        <dbReference type="PROSITE" id="PS01179"/>
    </source>
</evidence>
<feature type="compositionally biased region" description="Low complexity" evidence="6">
    <location>
        <begin position="234"/>
        <end position="259"/>
    </location>
</feature>
<feature type="region of interest" description="Disordered" evidence="6">
    <location>
        <begin position="12"/>
        <end position="33"/>
    </location>
</feature>
<dbReference type="Gene3D" id="2.30.29.30">
    <property type="entry name" value="Pleckstrin-homology domain (PH domain)/Phosphotyrosine-binding domain (PTB)"/>
    <property type="match status" value="1"/>
</dbReference>
<evidence type="ECO:0000256" key="6">
    <source>
        <dbReference type="SAM" id="MobiDB-lite"/>
    </source>
</evidence>
<accession>A0A2J7QKZ5</accession>
<dbReference type="InParanoid" id="A0A2J7QKZ5"/>
<dbReference type="STRING" id="105785.A0A2J7QKZ5"/>
<dbReference type="Pfam" id="PF00640">
    <property type="entry name" value="PID"/>
    <property type="match status" value="1"/>
</dbReference>
<dbReference type="FunCoup" id="A0A2J7QKZ5">
    <property type="interactions" value="198"/>
</dbReference>
<dbReference type="Proteomes" id="UP000235965">
    <property type="component" value="Unassembled WGS sequence"/>
</dbReference>
<dbReference type="InterPro" id="IPR006020">
    <property type="entry name" value="PTB/PI_dom"/>
</dbReference>
<feature type="region of interest" description="Disordered" evidence="6">
    <location>
        <begin position="351"/>
        <end position="437"/>
    </location>
</feature>
<dbReference type="GO" id="GO:0043277">
    <property type="term" value="P:apoptotic cell clearance"/>
    <property type="evidence" value="ECO:0007669"/>
    <property type="project" value="UniProtKB-ARBA"/>
</dbReference>
<feature type="compositionally biased region" description="Polar residues" evidence="6">
    <location>
        <begin position="260"/>
        <end position="291"/>
    </location>
</feature>
<evidence type="ECO:0000256" key="5">
    <source>
        <dbReference type="SAM" id="Coils"/>
    </source>
</evidence>
<dbReference type="InterPro" id="IPR011993">
    <property type="entry name" value="PH-like_dom_sf"/>
</dbReference>
<dbReference type="PANTHER" id="PTHR11232">
    <property type="entry name" value="PHOSPHOTYROSINE INTERACTION DOMAIN-CONTAINING FAMILY MEMBER"/>
    <property type="match status" value="1"/>
</dbReference>
<feature type="coiled-coil region" evidence="5">
    <location>
        <begin position="180"/>
        <end position="214"/>
    </location>
</feature>
<evidence type="ECO:0000313" key="8">
    <source>
        <dbReference type="EMBL" id="PNF29250.1"/>
    </source>
</evidence>
<evidence type="ECO:0000256" key="1">
    <source>
        <dbReference type="ARBA" id="ARBA00004496"/>
    </source>
</evidence>
<dbReference type="PROSITE" id="PS01179">
    <property type="entry name" value="PID"/>
    <property type="match status" value="1"/>
</dbReference>
<dbReference type="CDD" id="cd01273">
    <property type="entry name" value="PTB_CED-6"/>
    <property type="match status" value="1"/>
</dbReference>
<keyword evidence="5" id="KW-0175">Coiled coil</keyword>
<dbReference type="FunFam" id="2.30.29.30:FF:000118">
    <property type="entry name" value="GULP PTB domain containing engulfment adaptor 1"/>
    <property type="match status" value="1"/>
</dbReference>
<keyword evidence="2" id="KW-0963">Cytoplasm</keyword>
<dbReference type="AlphaFoldDB" id="A0A2J7QKZ5"/>
<organism evidence="8 9">
    <name type="scientific">Cryptotermes secundus</name>
    <dbReference type="NCBI Taxonomy" id="105785"/>
    <lineage>
        <taxon>Eukaryota</taxon>
        <taxon>Metazoa</taxon>
        <taxon>Ecdysozoa</taxon>
        <taxon>Arthropoda</taxon>
        <taxon>Hexapoda</taxon>
        <taxon>Insecta</taxon>
        <taxon>Pterygota</taxon>
        <taxon>Neoptera</taxon>
        <taxon>Polyneoptera</taxon>
        <taxon>Dictyoptera</taxon>
        <taxon>Blattodea</taxon>
        <taxon>Blattoidea</taxon>
        <taxon>Termitoidae</taxon>
        <taxon>Kalotermitidae</taxon>
        <taxon>Cryptotermitinae</taxon>
        <taxon>Cryptotermes</taxon>
    </lineage>
</organism>
<keyword evidence="3" id="KW-0581">Phagocytosis</keyword>
<dbReference type="OrthoDB" id="10057585at2759"/>
<evidence type="ECO:0000256" key="4">
    <source>
        <dbReference type="ARBA" id="ARBA00060944"/>
    </source>
</evidence>
<feature type="compositionally biased region" description="Low complexity" evidence="6">
    <location>
        <begin position="358"/>
        <end position="376"/>
    </location>
</feature>